<feature type="region of interest" description="Disordered" evidence="8">
    <location>
        <begin position="269"/>
        <end position="290"/>
    </location>
</feature>
<dbReference type="PROSITE" id="PS00217">
    <property type="entry name" value="SUGAR_TRANSPORT_2"/>
    <property type="match status" value="1"/>
</dbReference>
<keyword evidence="5 9" id="KW-1133">Transmembrane helix</keyword>
<feature type="transmembrane region" description="Helical" evidence="9">
    <location>
        <begin position="381"/>
        <end position="403"/>
    </location>
</feature>
<dbReference type="Gene3D" id="1.20.1250.20">
    <property type="entry name" value="MFS general substrate transporter like domains"/>
    <property type="match status" value="1"/>
</dbReference>
<protein>
    <recommendedName>
        <fullName evidence="10">Major facilitator superfamily (MFS) profile domain-containing protein</fullName>
    </recommendedName>
</protein>
<dbReference type="PANTHER" id="PTHR48020:SF12">
    <property type="entry name" value="PROTON MYO-INOSITOL COTRANSPORTER"/>
    <property type="match status" value="1"/>
</dbReference>
<dbReference type="PROSITE" id="PS00216">
    <property type="entry name" value="SUGAR_TRANSPORT_1"/>
    <property type="match status" value="2"/>
</dbReference>
<evidence type="ECO:0000256" key="6">
    <source>
        <dbReference type="ARBA" id="ARBA00023136"/>
    </source>
</evidence>
<dbReference type="SUPFAM" id="SSF103473">
    <property type="entry name" value="MFS general substrate transporter"/>
    <property type="match status" value="1"/>
</dbReference>
<evidence type="ECO:0000256" key="9">
    <source>
        <dbReference type="SAM" id="Phobius"/>
    </source>
</evidence>
<keyword evidence="12" id="KW-1185">Reference proteome</keyword>
<feature type="domain" description="Major facilitator superfamily (MFS) profile" evidence="10">
    <location>
        <begin position="62"/>
        <end position="539"/>
    </location>
</feature>
<evidence type="ECO:0000256" key="2">
    <source>
        <dbReference type="ARBA" id="ARBA00010992"/>
    </source>
</evidence>
<feature type="transmembrane region" description="Helical" evidence="9">
    <location>
        <begin position="484"/>
        <end position="505"/>
    </location>
</feature>
<dbReference type="Pfam" id="PF00083">
    <property type="entry name" value="Sugar_tr"/>
    <property type="match status" value="1"/>
</dbReference>
<comment type="subcellular location">
    <subcellularLocation>
        <location evidence="1">Membrane</location>
        <topology evidence="1">Multi-pass membrane protein</topology>
    </subcellularLocation>
</comment>
<feature type="transmembrane region" description="Helical" evidence="9">
    <location>
        <begin position="517"/>
        <end position="535"/>
    </location>
</feature>
<feature type="transmembrane region" description="Helical" evidence="9">
    <location>
        <begin position="188"/>
        <end position="211"/>
    </location>
</feature>
<dbReference type="PANTHER" id="PTHR48020">
    <property type="entry name" value="PROTON MYO-INOSITOL COTRANSPORTER"/>
    <property type="match status" value="1"/>
</dbReference>
<dbReference type="GO" id="GO:1904679">
    <property type="term" value="P:myo-inositol import across plasma membrane"/>
    <property type="evidence" value="ECO:0007669"/>
    <property type="project" value="TreeGrafter"/>
</dbReference>
<dbReference type="FunFam" id="1.20.1250.20:FF:000073">
    <property type="entry name" value="MFS myo-inositol transporter, putative"/>
    <property type="match status" value="1"/>
</dbReference>
<gene>
    <name evidence="11" type="ORF">SLS62_007028</name>
</gene>
<feature type="transmembrane region" description="Helical" evidence="9">
    <location>
        <begin position="410"/>
        <end position="432"/>
    </location>
</feature>
<name>A0AAN9V046_9PEZI</name>
<proteinExistence type="inferred from homology"/>
<sequence>MATADDQAAPLISHRHHREDGDNHDGLLEADELQSDTGAAAEEANEADEAEFRHREGRIGSFVWLLTLSACISGLLFGCKRHRLSIGTSLSGQPLTSLDKSLITSATALLALAASPLAARLADAAGRRPVILGADVLFAAGALLQARAGTVAAVVAGRAVVGAAVGAASFATPLYVAELAPAARRGGLVTLNVLCVTLGQVVAYVVGWALVGGGDGGGEGWRWLVGLGAVPAVLQAVLLLLLMPETPRWLVRAGRPAAARRVIWSTVAGSSGGEGKQGRDRDGEEEEDRVSTRLVDRILKDIETEVREEEEERRRALAASGRKDGGGEWVQGWRELLSVPRNRRALTIACLLQALQQLCGFNSLMYFSATIFTLLGFQSPTLTSLSVAGTNFLFTAVALAVIDRVGRRRILLWSVPIMAVGLLLCAVGFRFFNLPPAAETPTPHTTAAVVILVSIMVYVAAYALGLGNVPWMQSELFPLSVRSLGSGAATCANWTANFAVGLTFLPMMDALTPTWTFVLYALVCAVGWVAIWLIYPETSGLTLEEATGLLEHGWGVVR</sequence>
<keyword evidence="3" id="KW-0813">Transport</keyword>
<dbReference type="EMBL" id="JAKJXP020000055">
    <property type="protein sequence ID" value="KAK7751043.1"/>
    <property type="molecule type" value="Genomic_DNA"/>
</dbReference>
<reference evidence="11 12" key="1">
    <citation type="submission" date="2024-02" db="EMBL/GenBank/DDBJ databases">
        <title>De novo assembly and annotation of 12 fungi associated with fruit tree decline syndrome in Ontario, Canada.</title>
        <authorList>
            <person name="Sulman M."/>
            <person name="Ellouze W."/>
            <person name="Ilyukhin E."/>
        </authorList>
    </citation>
    <scope>NUCLEOTIDE SEQUENCE [LARGE SCALE GENOMIC DNA]</scope>
    <source>
        <strain evidence="11 12">M11/M66-122</strain>
    </source>
</reference>
<evidence type="ECO:0000313" key="12">
    <source>
        <dbReference type="Proteomes" id="UP001320420"/>
    </source>
</evidence>
<dbReference type="InterPro" id="IPR005828">
    <property type="entry name" value="MFS_sugar_transport-like"/>
</dbReference>
<dbReference type="InterPro" id="IPR020846">
    <property type="entry name" value="MFS_dom"/>
</dbReference>
<evidence type="ECO:0000313" key="11">
    <source>
        <dbReference type="EMBL" id="KAK7751043.1"/>
    </source>
</evidence>
<dbReference type="GO" id="GO:0016020">
    <property type="term" value="C:membrane"/>
    <property type="evidence" value="ECO:0007669"/>
    <property type="project" value="UniProtKB-SubCell"/>
</dbReference>
<feature type="transmembrane region" description="Helical" evidence="9">
    <location>
        <begin position="345"/>
        <end position="369"/>
    </location>
</feature>
<evidence type="ECO:0000256" key="1">
    <source>
        <dbReference type="ARBA" id="ARBA00004141"/>
    </source>
</evidence>
<evidence type="ECO:0000259" key="10">
    <source>
        <dbReference type="PROSITE" id="PS50850"/>
    </source>
</evidence>
<feature type="transmembrane region" description="Helical" evidence="9">
    <location>
        <begin position="155"/>
        <end position="176"/>
    </location>
</feature>
<dbReference type="GO" id="GO:0005366">
    <property type="term" value="F:myo-inositol:proton symporter activity"/>
    <property type="evidence" value="ECO:0007669"/>
    <property type="project" value="TreeGrafter"/>
</dbReference>
<evidence type="ECO:0000256" key="8">
    <source>
        <dbReference type="SAM" id="MobiDB-lite"/>
    </source>
</evidence>
<accession>A0AAN9V046</accession>
<evidence type="ECO:0000256" key="4">
    <source>
        <dbReference type="ARBA" id="ARBA00022692"/>
    </source>
</evidence>
<organism evidence="11 12">
    <name type="scientific">Diatrype stigma</name>
    <dbReference type="NCBI Taxonomy" id="117547"/>
    <lineage>
        <taxon>Eukaryota</taxon>
        <taxon>Fungi</taxon>
        <taxon>Dikarya</taxon>
        <taxon>Ascomycota</taxon>
        <taxon>Pezizomycotina</taxon>
        <taxon>Sordariomycetes</taxon>
        <taxon>Xylariomycetidae</taxon>
        <taxon>Xylariales</taxon>
        <taxon>Diatrypaceae</taxon>
        <taxon>Diatrype</taxon>
    </lineage>
</organism>
<feature type="transmembrane region" description="Helical" evidence="9">
    <location>
        <begin position="444"/>
        <end position="464"/>
    </location>
</feature>
<comment type="similarity">
    <text evidence="2">Belongs to the major facilitator superfamily. Sugar transporter (TC 2.A.1.1) family.</text>
</comment>
<keyword evidence="6 9" id="KW-0472">Membrane</keyword>
<dbReference type="PROSITE" id="PS50850">
    <property type="entry name" value="MFS"/>
    <property type="match status" value="1"/>
</dbReference>
<comment type="caution">
    <text evidence="11">The sequence shown here is derived from an EMBL/GenBank/DDBJ whole genome shotgun (WGS) entry which is preliminary data.</text>
</comment>
<evidence type="ECO:0000256" key="3">
    <source>
        <dbReference type="ARBA" id="ARBA00022448"/>
    </source>
</evidence>
<dbReference type="AlphaFoldDB" id="A0AAN9V046"/>
<dbReference type="Proteomes" id="UP001320420">
    <property type="component" value="Unassembled WGS sequence"/>
</dbReference>
<feature type="transmembrane region" description="Helical" evidence="9">
    <location>
        <begin position="59"/>
        <end position="78"/>
    </location>
</feature>
<feature type="transmembrane region" description="Helical" evidence="9">
    <location>
        <begin position="130"/>
        <end position="149"/>
    </location>
</feature>
<dbReference type="InterPro" id="IPR050814">
    <property type="entry name" value="Myo-inositol_Transporter"/>
</dbReference>
<keyword evidence="4 9" id="KW-0812">Transmembrane</keyword>
<evidence type="ECO:0000256" key="5">
    <source>
        <dbReference type="ARBA" id="ARBA00022989"/>
    </source>
</evidence>
<dbReference type="InterPro" id="IPR005829">
    <property type="entry name" value="Sugar_transporter_CS"/>
</dbReference>
<feature type="transmembrane region" description="Helical" evidence="9">
    <location>
        <begin position="223"/>
        <end position="242"/>
    </location>
</feature>
<dbReference type="InterPro" id="IPR003663">
    <property type="entry name" value="Sugar/inositol_transpt"/>
</dbReference>
<comment type="catalytic activity">
    <reaction evidence="7">
        <text>myo-inositol(out) + H(+)(out) = myo-inositol(in) + H(+)(in)</text>
        <dbReference type="Rhea" id="RHEA:60364"/>
        <dbReference type="ChEBI" id="CHEBI:15378"/>
        <dbReference type="ChEBI" id="CHEBI:17268"/>
    </reaction>
</comment>
<dbReference type="PRINTS" id="PR00171">
    <property type="entry name" value="SUGRTRNSPORT"/>
</dbReference>
<dbReference type="InterPro" id="IPR036259">
    <property type="entry name" value="MFS_trans_sf"/>
</dbReference>
<evidence type="ECO:0000256" key="7">
    <source>
        <dbReference type="ARBA" id="ARBA00049119"/>
    </source>
</evidence>
<feature type="region of interest" description="Disordered" evidence="8">
    <location>
        <begin position="1"/>
        <end position="26"/>
    </location>
</feature>